<dbReference type="PANTHER" id="PTHR30461:SF2">
    <property type="entry name" value="SERINE RECOMBINASE PINE-RELATED"/>
    <property type="match status" value="1"/>
</dbReference>
<evidence type="ECO:0000256" key="4">
    <source>
        <dbReference type="PIRSR" id="PIRSR606118-50"/>
    </source>
</evidence>
<accession>A0A4Y5T454</accession>
<dbReference type="InterPro" id="IPR006119">
    <property type="entry name" value="Resolv_N"/>
</dbReference>
<reference evidence="7" key="1">
    <citation type="journal article" date="2019" name="Pathogens">
        <title>In silico Identification of Novel Toxin Homologs and Associated Mobile Genetic Elements in Clostridium perfringens.</title>
        <authorList>
            <person name="Lacey J.A."/>
            <person name="Johanesen P.A."/>
            <person name="Lyras D."/>
            <person name="Moore R.J."/>
        </authorList>
    </citation>
    <scope>NUCLEOTIDE SEQUENCE</scope>
    <source>
        <strain evidence="7">T6</strain>
        <plasmid evidence="7">pCPT6-1</plasmid>
    </source>
</reference>
<dbReference type="InterPro" id="IPR006118">
    <property type="entry name" value="Recombinase_CS"/>
</dbReference>
<evidence type="ECO:0000313" key="7">
    <source>
        <dbReference type="EMBL" id="QDB01185.1"/>
    </source>
</evidence>
<keyword evidence="1" id="KW-0229">DNA integration</keyword>
<keyword evidence="7" id="KW-0614">Plasmid</keyword>
<dbReference type="PROSITE" id="PS51736">
    <property type="entry name" value="RECOMBINASES_3"/>
    <property type="match status" value="1"/>
</dbReference>
<proteinExistence type="predicted"/>
<evidence type="ECO:0000259" key="6">
    <source>
        <dbReference type="PROSITE" id="PS51736"/>
    </source>
</evidence>
<dbReference type="SMART" id="SM00857">
    <property type="entry name" value="Resolvase"/>
    <property type="match status" value="1"/>
</dbReference>
<geneLocation type="plasmid" evidence="7">
    <name>pCPT6-1</name>
</geneLocation>
<dbReference type="InterPro" id="IPR036162">
    <property type="entry name" value="Resolvase-like_N_sf"/>
</dbReference>
<dbReference type="CDD" id="cd03768">
    <property type="entry name" value="SR_ResInv"/>
    <property type="match status" value="1"/>
</dbReference>
<dbReference type="GO" id="GO:0000150">
    <property type="term" value="F:DNA strand exchange activity"/>
    <property type="evidence" value="ECO:0007669"/>
    <property type="project" value="InterPro"/>
</dbReference>
<dbReference type="GO" id="GO:0003677">
    <property type="term" value="F:DNA binding"/>
    <property type="evidence" value="ECO:0007669"/>
    <property type="project" value="UniProtKB-KW"/>
</dbReference>
<dbReference type="GO" id="GO:0015074">
    <property type="term" value="P:DNA integration"/>
    <property type="evidence" value="ECO:0007669"/>
    <property type="project" value="UniProtKB-KW"/>
</dbReference>
<evidence type="ECO:0000256" key="3">
    <source>
        <dbReference type="ARBA" id="ARBA00023172"/>
    </source>
</evidence>
<evidence type="ECO:0000256" key="2">
    <source>
        <dbReference type="ARBA" id="ARBA00023125"/>
    </source>
</evidence>
<evidence type="ECO:0000256" key="1">
    <source>
        <dbReference type="ARBA" id="ARBA00022908"/>
    </source>
</evidence>
<keyword evidence="2" id="KW-0238">DNA-binding</keyword>
<dbReference type="InterPro" id="IPR050639">
    <property type="entry name" value="SSR_resolvase"/>
</dbReference>
<evidence type="ECO:0000256" key="5">
    <source>
        <dbReference type="PROSITE-ProRule" id="PRU10137"/>
    </source>
</evidence>
<sequence>MNRWFYYVRVSSKSQKLDRQEENPELGSFCKRMGVREKEVIILADQISGKTFERPNYQLLKKIITEGDNIIVSSLDRFGRNYLEGRKEFTELIAKGVKVYVLNRPMLEDLYKLNDTMSKFMINFLVDWELISAEEELKRIKERQREGLELAKKKGKKLGRPRVEVPSNFEEIYNRWKNGELTAKRSMKLLGLKKTVFYEMVKRFEKNYFSKNK</sequence>
<dbReference type="EMBL" id="MK285060">
    <property type="protein sequence ID" value="QDB01185.1"/>
    <property type="molecule type" value="Genomic_DNA"/>
</dbReference>
<feature type="active site" description="O-(5'-phospho-DNA)-serine intermediate" evidence="4 5">
    <location>
        <position position="11"/>
    </location>
</feature>
<feature type="domain" description="Resolvase/invertase-type recombinase catalytic" evidence="6">
    <location>
        <begin position="3"/>
        <end position="155"/>
    </location>
</feature>
<dbReference type="PANTHER" id="PTHR30461">
    <property type="entry name" value="DNA-INVERTASE FROM LAMBDOID PROPHAGE"/>
    <property type="match status" value="1"/>
</dbReference>
<dbReference type="Pfam" id="PF00239">
    <property type="entry name" value="Resolvase"/>
    <property type="match status" value="1"/>
</dbReference>
<dbReference type="RefSeq" id="WP_110028503.1">
    <property type="nucleotide sequence ID" value="NZ_CATNXL010000005.1"/>
</dbReference>
<dbReference type="Gene3D" id="3.40.50.1390">
    <property type="entry name" value="Resolvase, N-terminal catalytic domain"/>
    <property type="match status" value="1"/>
</dbReference>
<name>A0A4Y5T454_CLOPF</name>
<dbReference type="PROSITE" id="PS00397">
    <property type="entry name" value="RECOMBINASES_1"/>
    <property type="match status" value="1"/>
</dbReference>
<dbReference type="AlphaFoldDB" id="A0A4Y5T454"/>
<protein>
    <submittedName>
        <fullName evidence="7">Putative site-specific serine recombinase-resolvase family protein</fullName>
    </submittedName>
</protein>
<keyword evidence="3" id="KW-0233">DNA recombination</keyword>
<dbReference type="SUPFAM" id="SSF53041">
    <property type="entry name" value="Resolvase-like"/>
    <property type="match status" value="1"/>
</dbReference>
<organism evidence="7">
    <name type="scientific">Clostridium perfringens</name>
    <dbReference type="NCBI Taxonomy" id="1502"/>
    <lineage>
        <taxon>Bacteria</taxon>
        <taxon>Bacillati</taxon>
        <taxon>Bacillota</taxon>
        <taxon>Clostridia</taxon>
        <taxon>Eubacteriales</taxon>
        <taxon>Clostridiaceae</taxon>
        <taxon>Clostridium</taxon>
    </lineage>
</organism>